<feature type="domain" description="FtsX extracellular" evidence="1">
    <location>
        <begin position="59"/>
        <end position="142"/>
    </location>
</feature>
<dbReference type="RefSeq" id="WP_005956498.1">
    <property type="nucleotide sequence ID" value="NZ_AOJP01000020.1"/>
</dbReference>
<dbReference type="Proteomes" id="UP000031184">
    <property type="component" value="Unassembled WGS sequence"/>
</dbReference>
<comment type="caution">
    <text evidence="2">The sequence shown here is derived from an EMBL/GenBank/DDBJ whole genome shotgun (WGS) entry which is preliminary data.</text>
</comment>
<evidence type="ECO:0000313" key="3">
    <source>
        <dbReference type="Proteomes" id="UP000031184"/>
    </source>
</evidence>
<dbReference type="OrthoDB" id="86041at2"/>
<dbReference type="EMBL" id="AUZI01000005">
    <property type="protein sequence ID" value="KID50319.1"/>
    <property type="molecule type" value="Genomic_DNA"/>
</dbReference>
<dbReference type="InterPro" id="IPR040690">
    <property type="entry name" value="FtsX_ECD"/>
</dbReference>
<gene>
    <name evidence="2" type="ORF">C095_00415</name>
</gene>
<dbReference type="Pfam" id="PF18075">
    <property type="entry name" value="FtsX_ECD"/>
    <property type="match status" value="1"/>
</dbReference>
<dbReference type="Gene3D" id="3.30.70.3040">
    <property type="match status" value="1"/>
</dbReference>
<sequence length="281" mass="32973">MNKVFGLGKENLKYVNRLKRRIFYCVISLVIILNIFISAGLNLRKLSEIHLGKAFFVVDLQYNLENSKKEELEKMFWKMEGVRKVQYLSKEKSFQDLQQELNISIPMKDNPLTDSIVVYLTKTSDVEKIRETLEDNESVKEVFQDKGYLEHIQKNNGMYQTLTYVSALGAVLIFGLLIFLFKAVSALDFFNCINVIPEDRYNLKRAKRRNLIPFTLSTFVGELIFLNIYVYVRKIFIAYKSDFLLLAYWDTFLWHFLALFIINLVIWILPITILGIDGEEE</sequence>
<reference evidence="2 3" key="1">
    <citation type="submission" date="2013-08" db="EMBL/GenBank/DDBJ databases">
        <title>An opportunistic ruminal bacterium that causes liver abscesses in cattle.</title>
        <authorList>
            <person name="Benahmed F.H."/>
            <person name="Rasmussen M."/>
            <person name="Harbottle H."/>
            <person name="Soppet D."/>
            <person name="Nagaraja T.G."/>
            <person name="Davidson M."/>
        </authorList>
    </citation>
    <scope>NUCLEOTIDE SEQUENCE [LARGE SCALE GENOMIC DNA]</scope>
    <source>
        <strain evidence="2 3">B35</strain>
    </source>
</reference>
<dbReference type="InterPro" id="IPR004513">
    <property type="entry name" value="FtsX"/>
</dbReference>
<name>A0A017H2T5_9FUSO</name>
<organism evidence="2 3">
    <name type="scientific">Fusobacterium necrophorum subsp. funduliforme B35</name>
    <dbReference type="NCBI Taxonomy" id="1226633"/>
    <lineage>
        <taxon>Bacteria</taxon>
        <taxon>Fusobacteriati</taxon>
        <taxon>Fusobacteriota</taxon>
        <taxon>Fusobacteriia</taxon>
        <taxon>Fusobacteriales</taxon>
        <taxon>Fusobacteriaceae</taxon>
        <taxon>Fusobacterium</taxon>
    </lineage>
</organism>
<evidence type="ECO:0000313" key="2">
    <source>
        <dbReference type="EMBL" id="KID50319.1"/>
    </source>
</evidence>
<evidence type="ECO:0000259" key="1">
    <source>
        <dbReference type="Pfam" id="PF18075"/>
    </source>
</evidence>
<proteinExistence type="predicted"/>
<dbReference type="GO" id="GO:0051301">
    <property type="term" value="P:cell division"/>
    <property type="evidence" value="ECO:0007669"/>
    <property type="project" value="UniProtKB-KW"/>
</dbReference>
<dbReference type="GO" id="GO:0016020">
    <property type="term" value="C:membrane"/>
    <property type="evidence" value="ECO:0007669"/>
    <property type="project" value="InterPro"/>
</dbReference>
<dbReference type="PATRIC" id="fig|1226633.4.peg.74"/>
<dbReference type="PANTHER" id="PTHR47755">
    <property type="entry name" value="CELL DIVISION PROTEIN FTSX"/>
    <property type="match status" value="1"/>
</dbReference>
<protein>
    <submittedName>
        <fullName evidence="2">Cell division protein FtsX</fullName>
    </submittedName>
</protein>
<dbReference type="PANTHER" id="PTHR47755:SF1">
    <property type="entry name" value="CELL DIVISION PROTEIN FTSX"/>
    <property type="match status" value="1"/>
</dbReference>
<dbReference type="GeneID" id="75076665"/>
<accession>A0A017H2T5</accession>
<keyword evidence="2" id="KW-0132">Cell division</keyword>
<keyword evidence="2" id="KW-0131">Cell cycle</keyword>
<dbReference type="AlphaFoldDB" id="A0A017H2T5"/>